<feature type="compositionally biased region" description="Pro residues" evidence="4">
    <location>
        <begin position="621"/>
        <end position="633"/>
    </location>
</feature>
<keyword evidence="1" id="KW-0479">Metal-binding</keyword>
<feature type="compositionally biased region" description="Low complexity" evidence="4">
    <location>
        <begin position="718"/>
        <end position="740"/>
    </location>
</feature>
<feature type="compositionally biased region" description="Acidic residues" evidence="4">
    <location>
        <begin position="234"/>
        <end position="243"/>
    </location>
</feature>
<dbReference type="GO" id="GO:0008270">
    <property type="term" value="F:zinc ion binding"/>
    <property type="evidence" value="ECO:0007669"/>
    <property type="project" value="UniProtKB-KW"/>
</dbReference>
<proteinExistence type="predicted"/>
<accession>A0A9Q0AQE5</accession>
<dbReference type="InterPro" id="IPR011011">
    <property type="entry name" value="Znf_FYVE_PHD"/>
</dbReference>
<feature type="compositionally biased region" description="Polar residues" evidence="4">
    <location>
        <begin position="527"/>
        <end position="547"/>
    </location>
</feature>
<feature type="domain" description="Zinc finger PHD-type" evidence="5">
    <location>
        <begin position="451"/>
        <end position="501"/>
    </location>
</feature>
<evidence type="ECO:0000256" key="1">
    <source>
        <dbReference type="ARBA" id="ARBA00022723"/>
    </source>
</evidence>
<dbReference type="InterPro" id="IPR019786">
    <property type="entry name" value="Zinc_finger_PHD-type_CS"/>
</dbReference>
<reference evidence="6" key="1">
    <citation type="submission" date="2021-03" db="EMBL/GenBank/DDBJ databases">
        <title>Revisited historic fungal species revealed as producer of novel bioactive compounds through whole genome sequencing and comparative genomics.</title>
        <authorList>
            <person name="Vignolle G.A."/>
            <person name="Hochenegger N."/>
            <person name="Mach R.L."/>
            <person name="Mach-Aigner A.R."/>
            <person name="Javad Rahimi M."/>
            <person name="Salim K.A."/>
            <person name="Chan C.M."/>
            <person name="Lim L.B.L."/>
            <person name="Cai F."/>
            <person name="Druzhinina I.S."/>
            <person name="U'Ren J.M."/>
            <person name="Derntl C."/>
        </authorList>
    </citation>
    <scope>NUCLEOTIDE SEQUENCE</scope>
    <source>
        <strain evidence="6">TUCIM 5799</strain>
    </source>
</reference>
<organism evidence="6 7">
    <name type="scientific">Neoarthrinium moseri</name>
    <dbReference type="NCBI Taxonomy" id="1658444"/>
    <lineage>
        <taxon>Eukaryota</taxon>
        <taxon>Fungi</taxon>
        <taxon>Dikarya</taxon>
        <taxon>Ascomycota</taxon>
        <taxon>Pezizomycotina</taxon>
        <taxon>Sordariomycetes</taxon>
        <taxon>Xylariomycetidae</taxon>
        <taxon>Amphisphaeriales</taxon>
        <taxon>Apiosporaceae</taxon>
        <taxon>Neoarthrinium</taxon>
    </lineage>
</organism>
<feature type="compositionally biased region" description="Basic and acidic residues" evidence="4">
    <location>
        <begin position="340"/>
        <end position="369"/>
    </location>
</feature>
<dbReference type="Proteomes" id="UP000829685">
    <property type="component" value="Unassembled WGS sequence"/>
</dbReference>
<comment type="caution">
    <text evidence="6">The sequence shown here is derived from an EMBL/GenBank/DDBJ whole genome shotgun (WGS) entry which is preliminary data.</text>
</comment>
<dbReference type="AlphaFoldDB" id="A0A9Q0AQE5"/>
<feature type="region of interest" description="Disordered" evidence="4">
    <location>
        <begin position="516"/>
        <end position="548"/>
    </location>
</feature>
<dbReference type="PANTHER" id="PTHR14296:SF3">
    <property type="entry name" value="DIKAR, ISOFORM F"/>
    <property type="match status" value="1"/>
</dbReference>
<evidence type="ECO:0000313" key="6">
    <source>
        <dbReference type="EMBL" id="KAI1870037.1"/>
    </source>
</evidence>
<dbReference type="GO" id="GO:0006355">
    <property type="term" value="P:regulation of DNA-templated transcription"/>
    <property type="evidence" value="ECO:0007669"/>
    <property type="project" value="InterPro"/>
</dbReference>
<feature type="compositionally biased region" description="Low complexity" evidence="4">
    <location>
        <begin position="580"/>
        <end position="590"/>
    </location>
</feature>
<dbReference type="InterPro" id="IPR028938">
    <property type="entry name" value="Rsf1-like"/>
</dbReference>
<dbReference type="GO" id="GO:0031213">
    <property type="term" value="C:RSF complex"/>
    <property type="evidence" value="ECO:0007669"/>
    <property type="project" value="InterPro"/>
</dbReference>
<feature type="region of interest" description="Disordered" evidence="4">
    <location>
        <begin position="199"/>
        <end position="260"/>
    </location>
</feature>
<name>A0A9Q0AQE5_9PEZI</name>
<protein>
    <recommendedName>
        <fullName evidence="5">Zinc finger PHD-type domain-containing protein</fullName>
    </recommendedName>
</protein>
<gene>
    <name evidence="6" type="ORF">JX265_006207</name>
</gene>
<sequence>MPATRKRTLRDVEPEAETPAAAPQLPKEPTTLLHRIRNTWQFANLFQWIFLFGKVVKIDESIDIDVLETECLKPDSTILVEIGLALLKFVSSHRGLTPELFDEYTRRQYVAKNPDRNPFGTDEEPAKFNSFDIFTKLRVLHQLTQWIMLHYPDRIRDRMDEQRPSDQTEWRIEPYGWDSKDREYYVLDDDRLYRRTEAPAPTSAAWKPKKNTKKAKAAARAAKRRRVSRSAAADAEDADDGDNEQASGNEEVSPPEDDGFGGAHWECIAVTLLEVQAFLQTIRKTRDENEKILRDRIEEGLLPILQKHEESRKRKALAREKELLSLEKMAHAKRSSRLAGKAERQKQDEEVKLEEDRRRKEEAAARKEEQLRIKREVERDNRLMSRQNRLKERETRRLKHQEELAHLSEDSRNVDSDGTSRLSGRRLQAEIAKNKQALQELEDEEEDWVFDCVCGVHGQVDDGTHSIACEKCSVWQHSKCVGVSEDEADRDDFHFICSTCKRKDAKPKPTVIKLKVKNPDDVPSSPPAAQSAGTTPQRQRLEAQQSDLVVGIPTKLPLKPALSPRAEGSDVIGRPLIESQSQQISQHQASRPPVIPVKASGPPSILPPPSPYTNGEGPNPFSSPHPTLSPPQQSPNKSRAYSTINPSSPSAPSEAGEHRSLPPKGVFHISPMMNGSLPQQKLPNSILPPHADVSVPPIAARSDSPLKQPLENAVSNLPDLSPPSVSFSSSNRPPSSSATPAGLTTPKLTHGQPVPASDIKTPTLPPIQNGLSPLKRSPPPPQKSSSGSHSTPAPSVLPPVAALSPTPSQQILTPPVKPVDPVRPGSQHSNGSTGNL</sequence>
<dbReference type="InterPro" id="IPR001965">
    <property type="entry name" value="Znf_PHD"/>
</dbReference>
<feature type="compositionally biased region" description="Polar residues" evidence="4">
    <location>
        <begin position="826"/>
        <end position="836"/>
    </location>
</feature>
<feature type="compositionally biased region" description="Basic and acidic residues" evidence="4">
    <location>
        <begin position="386"/>
        <end position="415"/>
    </location>
</feature>
<feature type="compositionally biased region" description="Polar residues" evidence="4">
    <location>
        <begin position="634"/>
        <end position="645"/>
    </location>
</feature>
<evidence type="ECO:0000259" key="5">
    <source>
        <dbReference type="SMART" id="SM00249"/>
    </source>
</evidence>
<feature type="compositionally biased region" description="Basic residues" evidence="4">
    <location>
        <begin position="207"/>
        <end position="228"/>
    </location>
</feature>
<keyword evidence="7" id="KW-1185">Reference proteome</keyword>
<dbReference type="Gene3D" id="3.30.40.10">
    <property type="entry name" value="Zinc/RING finger domain, C3HC4 (zinc finger)"/>
    <property type="match status" value="1"/>
</dbReference>
<dbReference type="PROSITE" id="PS01359">
    <property type="entry name" value="ZF_PHD_1"/>
    <property type="match status" value="1"/>
</dbReference>
<dbReference type="EMBL" id="JAFIMR010000014">
    <property type="protein sequence ID" value="KAI1870037.1"/>
    <property type="molecule type" value="Genomic_DNA"/>
</dbReference>
<dbReference type="PANTHER" id="PTHR14296">
    <property type="entry name" value="REMODELING AND SPACING FACTOR 1"/>
    <property type="match status" value="1"/>
</dbReference>
<feature type="region of interest" description="Disordered" evidence="4">
    <location>
        <begin position="580"/>
        <end position="836"/>
    </location>
</feature>
<dbReference type="Pfam" id="PF00628">
    <property type="entry name" value="PHD"/>
    <property type="match status" value="1"/>
</dbReference>
<feature type="region of interest" description="Disordered" evidence="4">
    <location>
        <begin position="329"/>
        <end position="369"/>
    </location>
</feature>
<feature type="region of interest" description="Disordered" evidence="4">
    <location>
        <begin position="1"/>
        <end position="26"/>
    </location>
</feature>
<evidence type="ECO:0000256" key="4">
    <source>
        <dbReference type="SAM" id="MobiDB-lite"/>
    </source>
</evidence>
<dbReference type="SMART" id="SM00249">
    <property type="entry name" value="PHD"/>
    <property type="match status" value="1"/>
</dbReference>
<dbReference type="InterPro" id="IPR019787">
    <property type="entry name" value="Znf_PHD-finger"/>
</dbReference>
<keyword evidence="3" id="KW-0862">Zinc</keyword>
<keyword evidence="2" id="KW-0863">Zinc-finger</keyword>
<evidence type="ECO:0000256" key="2">
    <source>
        <dbReference type="ARBA" id="ARBA00022771"/>
    </source>
</evidence>
<evidence type="ECO:0000313" key="7">
    <source>
        <dbReference type="Proteomes" id="UP000829685"/>
    </source>
</evidence>
<feature type="region of interest" description="Disordered" evidence="4">
    <location>
        <begin position="386"/>
        <end position="423"/>
    </location>
</feature>
<dbReference type="SUPFAM" id="SSF57903">
    <property type="entry name" value="FYVE/PHD zinc finger"/>
    <property type="match status" value="1"/>
</dbReference>
<evidence type="ECO:0000256" key="3">
    <source>
        <dbReference type="ARBA" id="ARBA00022833"/>
    </source>
</evidence>
<feature type="compositionally biased region" description="Low complexity" evidence="4">
    <location>
        <begin position="783"/>
        <end position="805"/>
    </location>
</feature>
<dbReference type="InterPro" id="IPR013083">
    <property type="entry name" value="Znf_RING/FYVE/PHD"/>
</dbReference>